<sequence>MLHTLSTSPWHADTATMLRLIKEGDDLLLMSDGVVAAVAGSRFLEILQSAPITIHVLQEDIEARGLGGQIADSVVRLSYTDFVRLTVKHPGQLAW</sequence>
<dbReference type="InterPro" id="IPR023526">
    <property type="entry name" value="Sulphur_relay_TusB"/>
</dbReference>
<dbReference type="NCBIfam" id="TIGR03011">
    <property type="entry name" value="sulf_tusB_dsrH"/>
    <property type="match status" value="1"/>
</dbReference>
<protein>
    <recommendedName>
        <fullName evidence="3">Protein TusB</fullName>
    </recommendedName>
    <alternativeName>
        <fullName evidence="3">tRNA 2-thiouridine synthesizing protein B</fullName>
    </alternativeName>
</protein>
<dbReference type="PANTHER" id="PTHR37526:SF1">
    <property type="entry name" value="PROTEIN TUSB"/>
    <property type="match status" value="1"/>
</dbReference>
<dbReference type="InterPro" id="IPR007215">
    <property type="entry name" value="Sulphur_relay_TusB/DsrH"/>
</dbReference>
<dbReference type="Proteomes" id="UP000247485">
    <property type="component" value="Unassembled WGS sequence"/>
</dbReference>
<keyword evidence="1 3" id="KW-0963">Cytoplasm</keyword>
<dbReference type="NCBIfam" id="NF010035">
    <property type="entry name" value="PRK13510.1"/>
    <property type="match status" value="1"/>
</dbReference>
<evidence type="ECO:0000256" key="2">
    <source>
        <dbReference type="ARBA" id="ARBA00022694"/>
    </source>
</evidence>
<evidence type="ECO:0000256" key="1">
    <source>
        <dbReference type="ARBA" id="ARBA00022490"/>
    </source>
</evidence>
<dbReference type="Pfam" id="PF04077">
    <property type="entry name" value="DsrH"/>
    <property type="match status" value="1"/>
</dbReference>
<keyword evidence="2 3" id="KW-0819">tRNA processing</keyword>
<reference evidence="4 5" key="1">
    <citation type="submission" date="2018-05" db="EMBL/GenBank/DDBJ databases">
        <title>Freshwater and sediment microbial communities from various areas in North America, analyzing microbe dynamics in response to fracking.</title>
        <authorList>
            <person name="Lamendella R."/>
        </authorList>
    </citation>
    <scope>NUCLEOTIDE SEQUENCE [LARGE SCALE GENOMIC DNA]</scope>
    <source>
        <strain evidence="4 5">67</strain>
    </source>
</reference>
<dbReference type="RefSeq" id="WP_110275005.1">
    <property type="nucleotide sequence ID" value="NZ_QJJG01000011.1"/>
</dbReference>
<dbReference type="HAMAP" id="MF_01564">
    <property type="entry name" value="Thiourid_synth_B"/>
    <property type="match status" value="1"/>
</dbReference>
<comment type="subcellular location">
    <subcellularLocation>
        <location evidence="3">Cytoplasm</location>
    </subcellularLocation>
</comment>
<dbReference type="AlphaFoldDB" id="A0A318FW09"/>
<dbReference type="Gene3D" id="3.40.1260.10">
    <property type="entry name" value="DsrEFH-like"/>
    <property type="match status" value="1"/>
</dbReference>
<evidence type="ECO:0000313" key="5">
    <source>
        <dbReference type="Proteomes" id="UP000247485"/>
    </source>
</evidence>
<evidence type="ECO:0000256" key="3">
    <source>
        <dbReference type="HAMAP-Rule" id="MF_01564"/>
    </source>
</evidence>
<accession>A0A318FW09</accession>
<comment type="subunit">
    <text evidence="3">Heterohexamer, formed by a dimer of trimers. The hexameric TusBCD complex contains 2 copies each of TusB, TusC and TusD. The TusBCD complex interacts with TusE.</text>
</comment>
<dbReference type="GO" id="GO:0002143">
    <property type="term" value="P:tRNA wobble position uridine thiolation"/>
    <property type="evidence" value="ECO:0007669"/>
    <property type="project" value="InterPro"/>
</dbReference>
<dbReference type="SUPFAM" id="SSF75169">
    <property type="entry name" value="DsrEFH-like"/>
    <property type="match status" value="1"/>
</dbReference>
<proteinExistence type="inferred from homology"/>
<organism evidence="4 5">
    <name type="scientific">Klebsiella oxytoca</name>
    <dbReference type="NCBI Taxonomy" id="571"/>
    <lineage>
        <taxon>Bacteria</taxon>
        <taxon>Pseudomonadati</taxon>
        <taxon>Pseudomonadota</taxon>
        <taxon>Gammaproteobacteria</taxon>
        <taxon>Enterobacterales</taxon>
        <taxon>Enterobacteriaceae</taxon>
        <taxon>Klebsiella/Raoultella group</taxon>
        <taxon>Klebsiella</taxon>
    </lineage>
</organism>
<dbReference type="PANTHER" id="PTHR37526">
    <property type="entry name" value="PROTEIN TUSB"/>
    <property type="match status" value="1"/>
</dbReference>
<dbReference type="EMBL" id="QJJG01000011">
    <property type="protein sequence ID" value="PXW43653.1"/>
    <property type="molecule type" value="Genomic_DNA"/>
</dbReference>
<comment type="caution">
    <text evidence="4">The sequence shown here is derived from an EMBL/GenBank/DDBJ whole genome shotgun (WGS) entry which is preliminary data.</text>
</comment>
<dbReference type="InterPro" id="IPR027396">
    <property type="entry name" value="DsrEFH-like"/>
</dbReference>
<comment type="similarity">
    <text evidence="3">Belongs to the DsrH/TusB family.</text>
</comment>
<gene>
    <name evidence="3" type="primary">tusB</name>
    <name evidence="4" type="ORF">DET57_111179</name>
</gene>
<dbReference type="GO" id="GO:1990228">
    <property type="term" value="C:sulfurtransferase complex"/>
    <property type="evidence" value="ECO:0007669"/>
    <property type="project" value="TreeGrafter"/>
</dbReference>
<name>A0A318FW09_KLEOX</name>
<evidence type="ECO:0000313" key="4">
    <source>
        <dbReference type="EMBL" id="PXW43653.1"/>
    </source>
</evidence>
<comment type="function">
    <text evidence="3">Part of a sulfur-relay system required for 2-thiolation of 5-methylaminomethyl-2-thiouridine (mnm(5)s(2)U) at tRNA wobble positions.</text>
</comment>